<dbReference type="EMBL" id="CM008050">
    <property type="protein sequence ID" value="PVH37819.1"/>
    <property type="molecule type" value="Genomic_DNA"/>
</dbReference>
<protein>
    <submittedName>
        <fullName evidence="1">Uncharacterized protein</fullName>
    </submittedName>
</protein>
<reference evidence="1" key="1">
    <citation type="submission" date="2018-04" db="EMBL/GenBank/DDBJ databases">
        <title>WGS assembly of Panicum hallii.</title>
        <authorList>
            <person name="Lovell J."/>
            <person name="Jenkins J."/>
            <person name="Lowry D."/>
            <person name="Mamidi S."/>
            <person name="Sreedasyam A."/>
            <person name="Weng X."/>
            <person name="Barry K."/>
            <person name="Bonette J."/>
            <person name="Campitelli B."/>
            <person name="Daum C."/>
            <person name="Gordon S."/>
            <person name="Gould B."/>
            <person name="Lipzen A."/>
            <person name="Macqueen A."/>
            <person name="Palacio-Mejia J."/>
            <person name="Plott C."/>
            <person name="Shakirov E."/>
            <person name="Shu S."/>
            <person name="Yoshinaga Y."/>
            <person name="Zane M."/>
            <person name="Rokhsar D."/>
            <person name="Grimwood J."/>
            <person name="Schmutz J."/>
            <person name="Juenger T."/>
        </authorList>
    </citation>
    <scope>NUCLEOTIDE SEQUENCE [LARGE SCALE GENOMIC DNA]</scope>
    <source>
        <strain evidence="1">FIL2</strain>
    </source>
</reference>
<organism evidence="1">
    <name type="scientific">Panicum hallii</name>
    <dbReference type="NCBI Taxonomy" id="206008"/>
    <lineage>
        <taxon>Eukaryota</taxon>
        <taxon>Viridiplantae</taxon>
        <taxon>Streptophyta</taxon>
        <taxon>Embryophyta</taxon>
        <taxon>Tracheophyta</taxon>
        <taxon>Spermatophyta</taxon>
        <taxon>Magnoliopsida</taxon>
        <taxon>Liliopsida</taxon>
        <taxon>Poales</taxon>
        <taxon>Poaceae</taxon>
        <taxon>PACMAD clade</taxon>
        <taxon>Panicoideae</taxon>
        <taxon>Panicodae</taxon>
        <taxon>Paniceae</taxon>
        <taxon>Panicinae</taxon>
        <taxon>Panicum</taxon>
        <taxon>Panicum sect. Panicum</taxon>
    </lineage>
</organism>
<dbReference type="Gramene" id="PVH37819">
    <property type="protein sequence ID" value="PVH37819"/>
    <property type="gene ID" value="PAHAL_5G097500"/>
</dbReference>
<dbReference type="AlphaFoldDB" id="A0A2T8IJI0"/>
<evidence type="ECO:0000313" key="1">
    <source>
        <dbReference type="EMBL" id="PVH37819.1"/>
    </source>
</evidence>
<name>A0A2T8IJI0_9POAL</name>
<proteinExistence type="predicted"/>
<accession>A0A2T8IJI0</accession>
<gene>
    <name evidence="1" type="ORF">PAHAL_5G097500</name>
</gene>
<dbReference type="Proteomes" id="UP000243499">
    <property type="component" value="Chromosome 5"/>
</dbReference>
<sequence length="106" mass="12075">MRRQLNCGTWSGRQIRVAEFGAEKLRLAVANFEMGSWRQSSPWQERKLPGGMSRRGENGERKLGCVEPRAATLIFAGLPSHLQLTRSIHLEEVRINLQLSEYSHSI</sequence>